<dbReference type="PANTHER" id="PTHR43214">
    <property type="entry name" value="TWO-COMPONENT RESPONSE REGULATOR"/>
    <property type="match status" value="1"/>
</dbReference>
<dbReference type="InterPro" id="IPR011006">
    <property type="entry name" value="CheY-like_superfamily"/>
</dbReference>
<protein>
    <submittedName>
        <fullName evidence="8">DNA-binding response regulator, NarL/FixJ family, contains REC and HTH domains</fullName>
    </submittedName>
</protein>
<dbReference type="Pfam" id="PF00072">
    <property type="entry name" value="Response_reg"/>
    <property type="match status" value="1"/>
</dbReference>
<dbReference type="InterPro" id="IPR016032">
    <property type="entry name" value="Sig_transdc_resp-reg_C-effctor"/>
</dbReference>
<keyword evidence="4" id="KW-0804">Transcription</keyword>
<proteinExistence type="predicted"/>
<accession>A0A1M5D1T5</accession>
<dbReference type="PANTHER" id="PTHR43214:SF24">
    <property type="entry name" value="TRANSCRIPTIONAL REGULATORY PROTEIN NARL-RELATED"/>
    <property type="match status" value="1"/>
</dbReference>
<keyword evidence="3 8" id="KW-0238">DNA-binding</keyword>
<dbReference type="InterPro" id="IPR039420">
    <property type="entry name" value="WalR-like"/>
</dbReference>
<dbReference type="GO" id="GO:0000160">
    <property type="term" value="P:phosphorelay signal transduction system"/>
    <property type="evidence" value="ECO:0007669"/>
    <property type="project" value="InterPro"/>
</dbReference>
<evidence type="ECO:0000259" key="6">
    <source>
        <dbReference type="PROSITE" id="PS50043"/>
    </source>
</evidence>
<evidence type="ECO:0000313" key="8">
    <source>
        <dbReference type="EMBL" id="SHF60993.1"/>
    </source>
</evidence>
<dbReference type="PRINTS" id="PR00038">
    <property type="entry name" value="HTHLUXR"/>
</dbReference>
<evidence type="ECO:0000259" key="7">
    <source>
        <dbReference type="PROSITE" id="PS50110"/>
    </source>
</evidence>
<dbReference type="Pfam" id="PF00196">
    <property type="entry name" value="GerE"/>
    <property type="match status" value="1"/>
</dbReference>
<dbReference type="CDD" id="cd17535">
    <property type="entry name" value="REC_NarL-like"/>
    <property type="match status" value="1"/>
</dbReference>
<sequence length="219" mass="23719">MTRLRIVVAEDSVLLREGLVRILEFHGHEVVGQVGTAVELLAAARELTPDLVITDVRMPPGNSDEGLRAALELRAEHADLPVLVLSQYVEQTYAAELLSSDSASVGYLLKDRVGDIEVLAAAVRQVALGGTVIDPQVVRQLLARNRERPTLARLTARERQVLDLMAQGQSNAAIAANLSVSEAAVAKHIGNVFDKLDLAVAPDIHRRVLAVLTYLRETS</sequence>
<dbReference type="SUPFAM" id="SSF46894">
    <property type="entry name" value="C-terminal effector domain of the bipartite response regulators"/>
    <property type="match status" value="1"/>
</dbReference>
<dbReference type="CDD" id="cd06170">
    <property type="entry name" value="LuxR_C_like"/>
    <property type="match status" value="1"/>
</dbReference>
<gene>
    <name evidence="8" type="ORF">SAMN05444320_104265</name>
</gene>
<dbReference type="Proteomes" id="UP000184501">
    <property type="component" value="Unassembled WGS sequence"/>
</dbReference>
<name>A0A1M5D1T5_STRHI</name>
<organism evidence="8 9">
    <name type="scientific">Streptoalloteichus hindustanus</name>
    <dbReference type="NCBI Taxonomy" id="2017"/>
    <lineage>
        <taxon>Bacteria</taxon>
        <taxon>Bacillati</taxon>
        <taxon>Actinomycetota</taxon>
        <taxon>Actinomycetes</taxon>
        <taxon>Pseudonocardiales</taxon>
        <taxon>Pseudonocardiaceae</taxon>
        <taxon>Streptoalloteichus</taxon>
    </lineage>
</organism>
<dbReference type="EMBL" id="FQVN01000004">
    <property type="protein sequence ID" value="SHF60993.1"/>
    <property type="molecule type" value="Genomic_DNA"/>
</dbReference>
<evidence type="ECO:0000256" key="5">
    <source>
        <dbReference type="PROSITE-ProRule" id="PRU00169"/>
    </source>
</evidence>
<dbReference type="STRING" id="2017.SAMN05444320_104265"/>
<dbReference type="GO" id="GO:0006355">
    <property type="term" value="P:regulation of DNA-templated transcription"/>
    <property type="evidence" value="ECO:0007669"/>
    <property type="project" value="InterPro"/>
</dbReference>
<evidence type="ECO:0000256" key="4">
    <source>
        <dbReference type="ARBA" id="ARBA00023163"/>
    </source>
</evidence>
<dbReference type="GO" id="GO:0003677">
    <property type="term" value="F:DNA binding"/>
    <property type="evidence" value="ECO:0007669"/>
    <property type="project" value="UniProtKB-KW"/>
</dbReference>
<dbReference type="AlphaFoldDB" id="A0A1M5D1T5"/>
<evidence type="ECO:0000313" key="9">
    <source>
        <dbReference type="Proteomes" id="UP000184501"/>
    </source>
</evidence>
<dbReference type="InterPro" id="IPR000792">
    <property type="entry name" value="Tscrpt_reg_LuxR_C"/>
</dbReference>
<keyword evidence="1 5" id="KW-0597">Phosphoprotein</keyword>
<evidence type="ECO:0000256" key="1">
    <source>
        <dbReference type="ARBA" id="ARBA00022553"/>
    </source>
</evidence>
<evidence type="ECO:0000256" key="3">
    <source>
        <dbReference type="ARBA" id="ARBA00023125"/>
    </source>
</evidence>
<dbReference type="SUPFAM" id="SSF52172">
    <property type="entry name" value="CheY-like"/>
    <property type="match status" value="1"/>
</dbReference>
<keyword evidence="9" id="KW-1185">Reference proteome</keyword>
<reference evidence="8 9" key="1">
    <citation type="submission" date="2016-11" db="EMBL/GenBank/DDBJ databases">
        <authorList>
            <person name="Jaros S."/>
            <person name="Januszkiewicz K."/>
            <person name="Wedrychowicz H."/>
        </authorList>
    </citation>
    <scope>NUCLEOTIDE SEQUENCE [LARGE SCALE GENOMIC DNA]</scope>
    <source>
        <strain evidence="8 9">DSM 44523</strain>
    </source>
</reference>
<dbReference type="Gene3D" id="3.40.50.2300">
    <property type="match status" value="1"/>
</dbReference>
<dbReference type="InterPro" id="IPR001789">
    <property type="entry name" value="Sig_transdc_resp-reg_receiver"/>
</dbReference>
<dbReference type="PROSITE" id="PS50110">
    <property type="entry name" value="RESPONSE_REGULATORY"/>
    <property type="match status" value="1"/>
</dbReference>
<dbReference type="SMART" id="SM00448">
    <property type="entry name" value="REC"/>
    <property type="match status" value="1"/>
</dbReference>
<feature type="modified residue" description="4-aspartylphosphate" evidence="5">
    <location>
        <position position="55"/>
    </location>
</feature>
<dbReference type="SMART" id="SM00421">
    <property type="entry name" value="HTH_LUXR"/>
    <property type="match status" value="1"/>
</dbReference>
<dbReference type="InterPro" id="IPR058245">
    <property type="entry name" value="NreC/VraR/RcsB-like_REC"/>
</dbReference>
<feature type="domain" description="Response regulatory" evidence="7">
    <location>
        <begin position="5"/>
        <end position="125"/>
    </location>
</feature>
<evidence type="ECO:0000256" key="2">
    <source>
        <dbReference type="ARBA" id="ARBA00023015"/>
    </source>
</evidence>
<dbReference type="PROSITE" id="PS50043">
    <property type="entry name" value="HTH_LUXR_2"/>
    <property type="match status" value="1"/>
</dbReference>
<feature type="domain" description="HTH luxR-type" evidence="6">
    <location>
        <begin position="147"/>
        <end position="212"/>
    </location>
</feature>
<keyword evidence="2" id="KW-0805">Transcription regulation</keyword>